<reference evidence="3 4" key="1">
    <citation type="submission" date="2017-12" db="EMBL/GenBank/DDBJ databases">
        <authorList>
            <consortium name="DOE Joint Genome Institute"/>
            <person name="Haridas S."/>
            <person name="Kjaerbolling I."/>
            <person name="Vesth T.C."/>
            <person name="Frisvad J.C."/>
            <person name="Nybo J.L."/>
            <person name="Theobald S."/>
            <person name="Kuo A."/>
            <person name="Bowyer P."/>
            <person name="Matsuda Y."/>
            <person name="Mondo S."/>
            <person name="Lyhne E.K."/>
            <person name="Kogle M.E."/>
            <person name="Clum A."/>
            <person name="Lipzen A."/>
            <person name="Salamov A."/>
            <person name="Ngan C.Y."/>
            <person name="Daum C."/>
            <person name="Chiniquy J."/>
            <person name="Barry K."/>
            <person name="LaButti K."/>
            <person name="Simmons B.A."/>
            <person name="Magnuson J.K."/>
            <person name="Mortensen U.H."/>
            <person name="Larsen T.O."/>
            <person name="Grigoriev I.V."/>
            <person name="Baker S.E."/>
            <person name="Andersen M.R."/>
            <person name="Nordberg H.P."/>
            <person name="Cantor M.N."/>
            <person name="Hua S.X."/>
        </authorList>
    </citation>
    <scope>NUCLEOTIDE SEQUENCE [LARGE SCALE GENOMIC DNA]</scope>
    <source>
        <strain evidence="3 4">CBS 102.13</strain>
    </source>
</reference>
<dbReference type="InterPro" id="IPR037473">
    <property type="entry name" value="Lcp-like"/>
</dbReference>
<dbReference type="OrthoDB" id="6361347at2759"/>
<protein>
    <recommendedName>
        <fullName evidence="2">ER-bound oxygenase mpaB/mpaB'/Rubber oxygenase catalytic domain-containing protein</fullName>
    </recommendedName>
</protein>
<dbReference type="GO" id="GO:0016491">
    <property type="term" value="F:oxidoreductase activity"/>
    <property type="evidence" value="ECO:0007669"/>
    <property type="project" value="InterPro"/>
</dbReference>
<evidence type="ECO:0000259" key="2">
    <source>
        <dbReference type="Pfam" id="PF09995"/>
    </source>
</evidence>
<feature type="transmembrane region" description="Helical" evidence="1">
    <location>
        <begin position="423"/>
        <end position="446"/>
    </location>
</feature>
<dbReference type="AlphaFoldDB" id="A0A2I2F8A4"/>
<proteinExistence type="predicted"/>
<feature type="domain" description="ER-bound oxygenase mpaB/mpaB'/Rubber oxygenase catalytic" evidence="2">
    <location>
        <begin position="134"/>
        <end position="346"/>
    </location>
</feature>
<accession>A0A2I2F8A4</accession>
<gene>
    <name evidence="3" type="ORF">BDW47DRAFT_45426</name>
</gene>
<dbReference type="STRING" id="41067.A0A2I2F8A4"/>
<dbReference type="EMBL" id="KZ559147">
    <property type="protein sequence ID" value="PLB36866.1"/>
    <property type="molecule type" value="Genomic_DNA"/>
</dbReference>
<evidence type="ECO:0000256" key="1">
    <source>
        <dbReference type="SAM" id="Phobius"/>
    </source>
</evidence>
<dbReference type="InterPro" id="IPR018713">
    <property type="entry name" value="MPAB/Lcp_cat_dom"/>
</dbReference>
<dbReference type="GeneID" id="36526235"/>
<keyword evidence="4" id="KW-1185">Reference proteome</keyword>
<keyword evidence="1" id="KW-0472">Membrane</keyword>
<keyword evidence="1" id="KW-0812">Transmembrane</keyword>
<evidence type="ECO:0000313" key="4">
    <source>
        <dbReference type="Proteomes" id="UP000234585"/>
    </source>
</evidence>
<dbReference type="RefSeq" id="XP_024670878.1">
    <property type="nucleotide sequence ID" value="XM_024819075.1"/>
</dbReference>
<name>A0A2I2F8A4_ASPCN</name>
<sequence length="480" mass="54643">MTNTKNTTGNRIIYDFWDYQFEWTDEHLPHSEFEPLTRTCDTLADECSEVLDRIIADSDDSGTPLRADRYALLRDHHESHPALDELWRQINTVPEWVDWDQIHRGQDIFWRYLVPITNVLSFQSLLGGMGAIRVGETLSRTGGFSHHVVRRRLLETAQHTLQVHRLTDGMNPGGEGQIASVRVRLLHSAVRRRIMSLVKEDPSYYDIEKFGLPINDLDSFATINTFSGTVVWLGLPRQGIHLSDQEIEDYIALWRLVGHYMGAPTEFFATAARGKIVSQSMLINEFAPADTGRVLAKNIAIGLENTAPLYASKGYIDALTRLFNGDRLADELHVPRTNWYYRVLMWGYCFWVKMQAKTVTKVPFIDRCMIETRRKVAWNHLLAEGTGLGKQTLFEFKYVPALNRLTRPGEQRSYIFKRPGIEILSYLGLFSAFASAATVCIGVSLVTASLFPQSRVVAATLARSLRGRLALLLRNIRPSR</sequence>
<dbReference type="Pfam" id="PF09995">
    <property type="entry name" value="MPAB_Lcp_cat"/>
    <property type="match status" value="1"/>
</dbReference>
<dbReference type="PANTHER" id="PTHR37539:SF1">
    <property type="entry name" value="ER-BOUND OXYGENASE MPAB_MPAB'_RUBBER OXYGENASE CATALYTIC DOMAIN-CONTAINING PROTEIN"/>
    <property type="match status" value="1"/>
</dbReference>
<dbReference type="Proteomes" id="UP000234585">
    <property type="component" value="Unassembled WGS sequence"/>
</dbReference>
<dbReference type="PANTHER" id="PTHR37539">
    <property type="entry name" value="SECRETED PROTEIN-RELATED"/>
    <property type="match status" value="1"/>
</dbReference>
<evidence type="ECO:0000313" key="3">
    <source>
        <dbReference type="EMBL" id="PLB36866.1"/>
    </source>
</evidence>
<keyword evidence="1" id="KW-1133">Transmembrane helix</keyword>
<organism evidence="3 4">
    <name type="scientific">Aspergillus candidus</name>
    <dbReference type="NCBI Taxonomy" id="41067"/>
    <lineage>
        <taxon>Eukaryota</taxon>
        <taxon>Fungi</taxon>
        <taxon>Dikarya</taxon>
        <taxon>Ascomycota</taxon>
        <taxon>Pezizomycotina</taxon>
        <taxon>Eurotiomycetes</taxon>
        <taxon>Eurotiomycetidae</taxon>
        <taxon>Eurotiales</taxon>
        <taxon>Aspergillaceae</taxon>
        <taxon>Aspergillus</taxon>
        <taxon>Aspergillus subgen. Circumdati</taxon>
    </lineage>
</organism>